<dbReference type="Gene3D" id="1.20.58.1120">
    <property type="match status" value="1"/>
</dbReference>
<dbReference type="InterPro" id="IPR035699">
    <property type="entry name" value="AAA_6"/>
</dbReference>
<evidence type="ECO:0000256" key="9">
    <source>
        <dbReference type="ARBA" id="ARBA00023069"/>
    </source>
</evidence>
<feature type="domain" description="Dynein heavy chain linker" evidence="14">
    <location>
        <begin position="854"/>
        <end position="1266"/>
    </location>
</feature>
<keyword evidence="11" id="KW-0206">Cytoskeleton</keyword>
<dbReference type="PANTHER" id="PTHR45703:SF32">
    <property type="entry name" value="DYNEINS HEAVY CHAIN"/>
    <property type="match status" value="1"/>
</dbReference>
<organism evidence="16 17">
    <name type="scientific">Araneus ventricosus</name>
    <name type="common">Orbweaver spider</name>
    <name type="synonym">Epeira ventricosa</name>
    <dbReference type="NCBI Taxonomy" id="182803"/>
    <lineage>
        <taxon>Eukaryota</taxon>
        <taxon>Metazoa</taxon>
        <taxon>Ecdysozoa</taxon>
        <taxon>Arthropoda</taxon>
        <taxon>Chelicerata</taxon>
        <taxon>Arachnida</taxon>
        <taxon>Araneae</taxon>
        <taxon>Araneomorphae</taxon>
        <taxon>Entelegynae</taxon>
        <taxon>Araneoidea</taxon>
        <taxon>Araneidae</taxon>
        <taxon>Araneus</taxon>
    </lineage>
</organism>
<evidence type="ECO:0000259" key="14">
    <source>
        <dbReference type="Pfam" id="PF08393"/>
    </source>
</evidence>
<evidence type="ECO:0000259" key="15">
    <source>
        <dbReference type="Pfam" id="PF12774"/>
    </source>
</evidence>
<keyword evidence="8" id="KW-0175">Coiled coil</keyword>
<dbReference type="GO" id="GO:0005524">
    <property type="term" value="F:ATP binding"/>
    <property type="evidence" value="ECO:0007669"/>
    <property type="project" value="UniProtKB-KW"/>
</dbReference>
<keyword evidence="9" id="KW-0969">Cilium</keyword>
<keyword evidence="10" id="KW-0505">Motor protein</keyword>
<dbReference type="GO" id="GO:0005930">
    <property type="term" value="C:axoneme"/>
    <property type="evidence" value="ECO:0007669"/>
    <property type="project" value="UniProtKB-SubCell"/>
</dbReference>
<dbReference type="PANTHER" id="PTHR45703">
    <property type="entry name" value="DYNEIN HEAVY CHAIN"/>
    <property type="match status" value="1"/>
</dbReference>
<feature type="domain" description="Dynein heavy chain hydrolytic ATP-binding dynein motor region" evidence="15">
    <location>
        <begin position="1410"/>
        <end position="1593"/>
    </location>
</feature>
<evidence type="ECO:0000256" key="3">
    <source>
        <dbReference type="ARBA" id="ARBA00022701"/>
    </source>
</evidence>
<dbReference type="Gene3D" id="1.20.140.100">
    <property type="entry name" value="Dynein heavy chain, N-terminal domain 2"/>
    <property type="match status" value="1"/>
</dbReference>
<accession>A0A4Y2GKI8</accession>
<dbReference type="Pfam" id="PF12774">
    <property type="entry name" value="AAA_6"/>
    <property type="match status" value="1"/>
</dbReference>
<evidence type="ECO:0000256" key="4">
    <source>
        <dbReference type="ARBA" id="ARBA00022737"/>
    </source>
</evidence>
<dbReference type="EMBL" id="BGPR01001456">
    <property type="protein sequence ID" value="GBM54362.1"/>
    <property type="molecule type" value="Genomic_DNA"/>
</dbReference>
<dbReference type="Gene3D" id="3.40.50.300">
    <property type="entry name" value="P-loop containing nucleotide triphosphate hydrolases"/>
    <property type="match status" value="1"/>
</dbReference>
<keyword evidence="12" id="KW-0966">Cell projection</keyword>
<evidence type="ECO:0000256" key="6">
    <source>
        <dbReference type="ARBA" id="ARBA00022840"/>
    </source>
</evidence>
<feature type="domain" description="Dynein heavy chain tail" evidence="13">
    <location>
        <begin position="30"/>
        <end position="355"/>
    </location>
</feature>
<dbReference type="Pfam" id="PF08393">
    <property type="entry name" value="DHC_N2"/>
    <property type="match status" value="1"/>
</dbReference>
<keyword evidence="7" id="KW-0243">Dynein</keyword>
<dbReference type="Proteomes" id="UP000499080">
    <property type="component" value="Unassembled WGS sequence"/>
</dbReference>
<dbReference type="Pfam" id="PF08385">
    <property type="entry name" value="DHC_N1"/>
    <property type="match status" value="1"/>
</dbReference>
<proteinExistence type="predicted"/>
<dbReference type="Gene3D" id="3.20.180.20">
    <property type="entry name" value="Dynein heavy chain, N-terminal domain 2"/>
    <property type="match status" value="1"/>
</dbReference>
<evidence type="ECO:0000256" key="10">
    <source>
        <dbReference type="ARBA" id="ARBA00023175"/>
    </source>
</evidence>
<keyword evidence="2" id="KW-0963">Cytoplasm</keyword>
<evidence type="ECO:0000259" key="13">
    <source>
        <dbReference type="Pfam" id="PF08385"/>
    </source>
</evidence>
<dbReference type="FunFam" id="3.20.180.20:FF:000001">
    <property type="entry name" value="Dynein axonemal heavy chain 5"/>
    <property type="match status" value="1"/>
</dbReference>
<reference evidence="16 17" key="1">
    <citation type="journal article" date="2019" name="Sci. Rep.">
        <title>Orb-weaving spider Araneus ventricosus genome elucidates the spidroin gene catalogue.</title>
        <authorList>
            <person name="Kono N."/>
            <person name="Nakamura H."/>
            <person name="Ohtoshi R."/>
            <person name="Moran D.A.P."/>
            <person name="Shinohara A."/>
            <person name="Yoshida Y."/>
            <person name="Fujiwara M."/>
            <person name="Mori M."/>
            <person name="Tomita M."/>
            <person name="Arakawa K."/>
        </authorList>
    </citation>
    <scope>NUCLEOTIDE SEQUENCE [LARGE SCALE GENOMIC DNA]</scope>
</reference>
<keyword evidence="6" id="KW-0067">ATP-binding</keyword>
<keyword evidence="17" id="KW-1185">Reference proteome</keyword>
<evidence type="ECO:0000256" key="8">
    <source>
        <dbReference type="ARBA" id="ARBA00023054"/>
    </source>
</evidence>
<keyword evidence="5" id="KW-0547">Nucleotide-binding</keyword>
<comment type="caution">
    <text evidence="16">The sequence shown here is derived from an EMBL/GenBank/DDBJ whole genome shotgun (WGS) entry which is preliminary data.</text>
</comment>
<gene>
    <name evidence="16" type="primary">DNAH2_0</name>
    <name evidence="16" type="ORF">AVEN_171087_1</name>
</gene>
<comment type="subcellular location">
    <subcellularLocation>
        <location evidence="1">Cytoplasm</location>
        <location evidence="1">Cytoskeleton</location>
        <location evidence="1">Cilium axoneme</location>
    </subcellularLocation>
</comment>
<evidence type="ECO:0000256" key="12">
    <source>
        <dbReference type="ARBA" id="ARBA00023273"/>
    </source>
</evidence>
<dbReference type="GO" id="GO:0007018">
    <property type="term" value="P:microtubule-based movement"/>
    <property type="evidence" value="ECO:0007669"/>
    <property type="project" value="InterPro"/>
</dbReference>
<keyword evidence="3" id="KW-0493">Microtubule</keyword>
<dbReference type="InterPro" id="IPR042228">
    <property type="entry name" value="Dynein_linker_3"/>
</dbReference>
<dbReference type="InterPro" id="IPR013602">
    <property type="entry name" value="Dynein_heavy_linker"/>
</dbReference>
<evidence type="ECO:0000256" key="1">
    <source>
        <dbReference type="ARBA" id="ARBA00004430"/>
    </source>
</evidence>
<dbReference type="InterPro" id="IPR027417">
    <property type="entry name" value="P-loop_NTPase"/>
</dbReference>
<evidence type="ECO:0000256" key="11">
    <source>
        <dbReference type="ARBA" id="ARBA00023212"/>
    </source>
</evidence>
<evidence type="ECO:0000256" key="5">
    <source>
        <dbReference type="ARBA" id="ARBA00022741"/>
    </source>
</evidence>
<dbReference type="SUPFAM" id="SSF52540">
    <property type="entry name" value="P-loop containing nucleoside triphosphate hydrolases"/>
    <property type="match status" value="1"/>
</dbReference>
<dbReference type="InterPro" id="IPR013594">
    <property type="entry name" value="Dynein_heavy_tail"/>
</dbReference>
<dbReference type="GO" id="GO:0045505">
    <property type="term" value="F:dynein intermediate chain binding"/>
    <property type="evidence" value="ECO:0007669"/>
    <property type="project" value="InterPro"/>
</dbReference>
<evidence type="ECO:0000256" key="2">
    <source>
        <dbReference type="ARBA" id="ARBA00022490"/>
    </source>
</evidence>
<evidence type="ECO:0000313" key="17">
    <source>
        <dbReference type="Proteomes" id="UP000499080"/>
    </source>
</evidence>
<evidence type="ECO:0000256" key="7">
    <source>
        <dbReference type="ARBA" id="ARBA00023017"/>
    </source>
</evidence>
<evidence type="ECO:0000313" key="16">
    <source>
        <dbReference type="EMBL" id="GBM54362.1"/>
    </source>
</evidence>
<dbReference type="GO" id="GO:0030286">
    <property type="term" value="C:dynein complex"/>
    <property type="evidence" value="ECO:0007669"/>
    <property type="project" value="UniProtKB-KW"/>
</dbReference>
<dbReference type="InterPro" id="IPR026983">
    <property type="entry name" value="DHC"/>
</dbReference>
<dbReference type="GO" id="GO:0005874">
    <property type="term" value="C:microtubule"/>
    <property type="evidence" value="ECO:0007669"/>
    <property type="project" value="UniProtKB-KW"/>
</dbReference>
<protein>
    <submittedName>
        <fullName evidence="16">Dynein heavy chain 2, axonemal</fullName>
    </submittedName>
</protein>
<dbReference type="GO" id="GO:0051959">
    <property type="term" value="F:dynein light intermediate chain binding"/>
    <property type="evidence" value="ECO:0007669"/>
    <property type="project" value="InterPro"/>
</dbReference>
<sequence>MCTIEDSLTNLHVSLKKGLPGAIPVMEDMLEVVCEYKDEFSCEEDIEIYSPGQKCYEIAEQLEAIQTSFWNYLYELGENKQLALQIRSASWYEYFKKFKLQINELEISISKLMLNAFENLNTIEEGLQILKMFQKHFKKQVIKRDLRRCVKTLYDIFLKELNHVQERFIELKTLDTPSLPQYGGTAFRASVLPQRAKQLYKILQEASKMWPRECDVDIKTHYERVIDSNKELIHTLFLQWTKTIPKDPYTWLKEPIFVKQEGTPFLKLNVSSEILNLIQELYYWDKTGVEIPQHVVHLLEKGDVFHKRIMKMLESVKNYNRIVKSLSSEDEEIFADILATIEEGVKPVLSNLNWAVPLSSVKSSLKVLSDQTKSARETFFLYDSNKTKIEKQCGEIGKKSLFISDITEPYNYEDFIQMQVAFREKIIQEVAELVKSEIHEANQICNIFKKKKSEISHIPAAFSEMFLSSVSSALTECLISSLKSVASLIGVNRENKIRMILKLSLHLRDHQMCFIPNLKELCLEFEKLINEMEASLCQLMVFEENLIGNVDAKERFSENVGKSETVRELKQEIDFGLYLLYKAEKNYKSDWNSYSCLWETSKIDILKGYQERGWDALEFETDINRFLDIGKNVLLVPRYTALEFCLVDCQPLKDSAVACAEEWKTELGSILSKISCSNLQNAFDLFELTGTKFKEDPCNLQQLKHCINFLINTKKYSYEIQSTFKSIDLNFEVLNRIGIPISEKSLDQKGNLYAMWEKLQNNFENYYIKLQKIQAEHQRHFLAYHKQLERHTNNLEDELFQQGPFQLKCTFTSALPLIAHYQNILLQLQEKESLMKKDATFFHITLERLEKLISIENDLSHLRLAWSYIKQLDDYLDDWSNVPIIGFDVQNKKKLSDDLQDNAESLLLKVKGTHWVLLEELLDKLNNLNQSYEMILNFQEPTLQERHWNDLKDLLGITCEDSQQFFKSDQFTFAFLRNLDIENLAENVRRISVQARKEFEIEQAIKEIQKTWENVSFKMSDYEKFHKLEDTESIVSLVERHQITLGTMKASKYVSYFSSTVDSLEDSLLLILDVIKQADYFQSKFFLLENIFAEQAVQAQLPKEASEVQEVTAMWRDISSLMNDEKLVWSVCHKQGFLDRLIGMNKVLEEVQQSLEFYLDSKRRAFPRFYFLSNDDLLCIIGEKNREAIQPHLKKCFDSIYQLKIIEKVEEKLRERIVTVMATGMYSAFKEFVEFKNSVMLDGPVESWLLDIEEMMQITLYTALPKCLQMLYSIITKEEFNFSTVKWLNNWPTQICILSILTAWTAEVTTAIKVVQETAVTTALKNLRKRWRDILNQFVLKLQNEAEVLMQKKTMMMILALVHSCEIIDSLIAYVCNDPDAFEWLVHLRYYVDEEKESCFIRQAKSIFKYGFEYLGNRERLVITPVTDRCFLSLTTALYLNKGATLKGCRSSGKTEILKDLGITLGKYTLIINCSENLDHRSLVRMFSGLAQIGAWGLFEDYNCIKEEIISVLSQQVNTVLIALAEKKRLFSFFGNDIPLHEGCGIFLSENPDFPSRTSEFSTSFRPVTIILPDVFTVIQVYLFAYGFKDAKVF</sequence>
<keyword evidence="4" id="KW-0677">Repeat</keyword>
<name>A0A4Y2GKI8_ARAVE</name>
<dbReference type="InterPro" id="IPR042222">
    <property type="entry name" value="Dynein_2_N"/>
</dbReference>
<dbReference type="OrthoDB" id="447173at2759"/>